<dbReference type="SUPFAM" id="SSF50729">
    <property type="entry name" value="PH domain-like"/>
    <property type="match status" value="2"/>
</dbReference>
<keyword evidence="6 8" id="KW-0863">Zinc-finger</keyword>
<dbReference type="GO" id="GO:0005886">
    <property type="term" value="C:plasma membrane"/>
    <property type="evidence" value="ECO:0007669"/>
    <property type="project" value="TreeGrafter"/>
</dbReference>
<dbReference type="Pfam" id="PF01412">
    <property type="entry name" value="ArfGap"/>
    <property type="match status" value="1"/>
</dbReference>
<dbReference type="Proteomes" id="UP000027135">
    <property type="component" value="Unassembled WGS sequence"/>
</dbReference>
<keyword evidence="7" id="KW-0862">Zinc</keyword>
<dbReference type="CDD" id="cd01251">
    <property type="entry name" value="PH2_ADAP"/>
    <property type="match status" value="1"/>
</dbReference>
<comment type="subcellular location">
    <subcellularLocation>
        <location evidence="1">Cytoplasm</location>
    </subcellularLocation>
</comment>
<dbReference type="PANTHER" id="PTHR46021:SF2">
    <property type="entry name" value="ARF-GAP WITH DUAL PH DOMAIN-CONTAINING PROTEIN 1"/>
    <property type="match status" value="1"/>
</dbReference>
<dbReference type="FunFam" id="2.30.29.30:FF:000080">
    <property type="entry name" value="Arf-GAP with dual PH domain-containing protein 1"/>
    <property type="match status" value="1"/>
</dbReference>
<evidence type="ECO:0000313" key="11">
    <source>
        <dbReference type="EMBL" id="KDR14920.1"/>
    </source>
</evidence>
<dbReference type="eggNOG" id="KOG0703">
    <property type="taxonomic scope" value="Eukaryota"/>
</dbReference>
<evidence type="ECO:0000256" key="6">
    <source>
        <dbReference type="ARBA" id="ARBA00022771"/>
    </source>
</evidence>
<feature type="domain" description="Arf-GAP" evidence="10">
    <location>
        <begin position="6"/>
        <end position="127"/>
    </location>
</feature>
<evidence type="ECO:0000256" key="4">
    <source>
        <dbReference type="ARBA" id="ARBA00022723"/>
    </source>
</evidence>
<evidence type="ECO:0000256" key="8">
    <source>
        <dbReference type="PROSITE-ProRule" id="PRU00288"/>
    </source>
</evidence>
<dbReference type="PROSITE" id="PS50115">
    <property type="entry name" value="ARFGAP"/>
    <property type="match status" value="1"/>
</dbReference>
<protein>
    <submittedName>
        <fullName evidence="11">Arf-GAP with dual PH domain-containing protein 1</fullName>
    </submittedName>
</protein>
<dbReference type="GO" id="GO:0008270">
    <property type="term" value="F:zinc ion binding"/>
    <property type="evidence" value="ECO:0007669"/>
    <property type="project" value="UniProtKB-KW"/>
</dbReference>
<feature type="domain" description="PH" evidence="9">
    <location>
        <begin position="129"/>
        <end position="229"/>
    </location>
</feature>
<dbReference type="PANTHER" id="PTHR46021">
    <property type="entry name" value="ARF-GAP WITH DUAL PH DOMAIN-CONTAINING PROTEIN 1-LIKE PROTEIN"/>
    <property type="match status" value="1"/>
</dbReference>
<dbReference type="GO" id="GO:0005547">
    <property type="term" value="F:phosphatidylinositol-3,4,5-trisphosphate binding"/>
    <property type="evidence" value="ECO:0007669"/>
    <property type="project" value="TreeGrafter"/>
</dbReference>
<dbReference type="SMART" id="SM00105">
    <property type="entry name" value="ArfGap"/>
    <property type="match status" value="1"/>
</dbReference>
<dbReference type="InterPro" id="IPR037849">
    <property type="entry name" value="PH1_ADAP"/>
</dbReference>
<dbReference type="CDD" id="cd08832">
    <property type="entry name" value="ArfGap_ADAP"/>
    <property type="match status" value="1"/>
</dbReference>
<dbReference type="InterPro" id="IPR001849">
    <property type="entry name" value="PH_domain"/>
</dbReference>
<dbReference type="InParanoid" id="A0A067QZI2"/>
<dbReference type="PRINTS" id="PR00405">
    <property type="entry name" value="REVINTRACTNG"/>
</dbReference>
<dbReference type="SMART" id="SM00233">
    <property type="entry name" value="PH"/>
    <property type="match status" value="2"/>
</dbReference>
<evidence type="ECO:0000256" key="3">
    <source>
        <dbReference type="ARBA" id="ARBA00022490"/>
    </source>
</evidence>
<accession>A0A067QZI2</accession>
<keyword evidence="2" id="KW-0343">GTPase activation</keyword>
<dbReference type="Gene3D" id="1.10.220.150">
    <property type="entry name" value="Arf GTPase activating protein"/>
    <property type="match status" value="1"/>
</dbReference>
<dbReference type="STRING" id="136037.A0A067QZI2"/>
<dbReference type="InterPro" id="IPR052589">
    <property type="entry name" value="Arf-GAP_dual-PH_domain"/>
</dbReference>
<dbReference type="CDD" id="cd13252">
    <property type="entry name" value="PH1_ADAP"/>
    <property type="match status" value="1"/>
</dbReference>
<name>A0A067QZI2_ZOONE</name>
<organism evidence="11 12">
    <name type="scientific">Zootermopsis nevadensis</name>
    <name type="common">Dampwood termite</name>
    <dbReference type="NCBI Taxonomy" id="136037"/>
    <lineage>
        <taxon>Eukaryota</taxon>
        <taxon>Metazoa</taxon>
        <taxon>Ecdysozoa</taxon>
        <taxon>Arthropoda</taxon>
        <taxon>Hexapoda</taxon>
        <taxon>Insecta</taxon>
        <taxon>Pterygota</taxon>
        <taxon>Neoptera</taxon>
        <taxon>Polyneoptera</taxon>
        <taxon>Dictyoptera</taxon>
        <taxon>Blattodea</taxon>
        <taxon>Blattoidea</taxon>
        <taxon>Termitoidae</taxon>
        <taxon>Termopsidae</taxon>
        <taxon>Zootermopsis</taxon>
    </lineage>
</organism>
<dbReference type="Pfam" id="PF00169">
    <property type="entry name" value="PH"/>
    <property type="match status" value="2"/>
</dbReference>
<evidence type="ECO:0000313" key="12">
    <source>
        <dbReference type="Proteomes" id="UP000027135"/>
    </source>
</evidence>
<dbReference type="InterPro" id="IPR038508">
    <property type="entry name" value="ArfGAP_dom_sf"/>
</dbReference>
<dbReference type="PROSITE" id="PS50003">
    <property type="entry name" value="PH_DOMAIN"/>
    <property type="match status" value="2"/>
</dbReference>
<evidence type="ECO:0000259" key="10">
    <source>
        <dbReference type="PROSITE" id="PS50115"/>
    </source>
</evidence>
<dbReference type="InterPro" id="IPR037851">
    <property type="entry name" value="PH2_ADAP"/>
</dbReference>
<dbReference type="SUPFAM" id="SSF57863">
    <property type="entry name" value="ArfGap/RecO-like zinc finger"/>
    <property type="match status" value="1"/>
</dbReference>
<dbReference type="GO" id="GO:1902936">
    <property type="term" value="F:phosphatidylinositol bisphosphate binding"/>
    <property type="evidence" value="ECO:0007669"/>
    <property type="project" value="InterPro"/>
</dbReference>
<dbReference type="AlphaFoldDB" id="A0A067QZI2"/>
<keyword evidence="12" id="KW-1185">Reference proteome</keyword>
<dbReference type="InterPro" id="IPR037278">
    <property type="entry name" value="ARFGAP/RecO"/>
</dbReference>
<evidence type="ECO:0000256" key="1">
    <source>
        <dbReference type="ARBA" id="ARBA00004496"/>
    </source>
</evidence>
<evidence type="ECO:0000256" key="7">
    <source>
        <dbReference type="ARBA" id="ARBA00022833"/>
    </source>
</evidence>
<dbReference type="OrthoDB" id="10266696at2759"/>
<dbReference type="OMA" id="YYNRNDA"/>
<evidence type="ECO:0000259" key="9">
    <source>
        <dbReference type="PROSITE" id="PS50003"/>
    </source>
</evidence>
<proteinExistence type="predicted"/>
<keyword evidence="3" id="KW-0963">Cytoplasm</keyword>
<reference evidence="11 12" key="1">
    <citation type="journal article" date="2014" name="Nat. Commun.">
        <title>Molecular traces of alternative social organization in a termite genome.</title>
        <authorList>
            <person name="Terrapon N."/>
            <person name="Li C."/>
            <person name="Robertson H.M."/>
            <person name="Ji L."/>
            <person name="Meng X."/>
            <person name="Booth W."/>
            <person name="Chen Z."/>
            <person name="Childers C.P."/>
            <person name="Glastad K.M."/>
            <person name="Gokhale K."/>
            <person name="Gowin J."/>
            <person name="Gronenberg W."/>
            <person name="Hermansen R.A."/>
            <person name="Hu H."/>
            <person name="Hunt B.G."/>
            <person name="Huylmans A.K."/>
            <person name="Khalil S.M."/>
            <person name="Mitchell R.D."/>
            <person name="Munoz-Torres M.C."/>
            <person name="Mustard J.A."/>
            <person name="Pan H."/>
            <person name="Reese J.T."/>
            <person name="Scharf M.E."/>
            <person name="Sun F."/>
            <person name="Vogel H."/>
            <person name="Xiao J."/>
            <person name="Yang W."/>
            <person name="Yang Z."/>
            <person name="Yang Z."/>
            <person name="Zhou J."/>
            <person name="Zhu J."/>
            <person name="Brent C.S."/>
            <person name="Elsik C.G."/>
            <person name="Goodisman M.A."/>
            <person name="Liberles D.A."/>
            <person name="Roe R.M."/>
            <person name="Vargo E.L."/>
            <person name="Vilcinskas A."/>
            <person name="Wang J."/>
            <person name="Bornberg-Bauer E."/>
            <person name="Korb J."/>
            <person name="Zhang G."/>
            <person name="Liebig J."/>
        </authorList>
    </citation>
    <scope>NUCLEOTIDE SEQUENCE [LARGE SCALE GENOMIC DNA]</scope>
    <source>
        <tissue evidence="11">Whole organism</tissue>
    </source>
</reference>
<dbReference type="GO" id="GO:0005096">
    <property type="term" value="F:GTPase activator activity"/>
    <property type="evidence" value="ECO:0007669"/>
    <property type="project" value="UniProtKB-KW"/>
</dbReference>
<evidence type="ECO:0000256" key="5">
    <source>
        <dbReference type="ARBA" id="ARBA00022737"/>
    </source>
</evidence>
<dbReference type="EMBL" id="KK852855">
    <property type="protein sequence ID" value="KDR14920.1"/>
    <property type="molecule type" value="Genomic_DNA"/>
</dbReference>
<dbReference type="FunFam" id="2.30.29.30:FF:000099">
    <property type="entry name" value="Arf-GAP with dual PH domain-containing protein 1"/>
    <property type="match status" value="1"/>
</dbReference>
<dbReference type="GO" id="GO:0005737">
    <property type="term" value="C:cytoplasm"/>
    <property type="evidence" value="ECO:0007669"/>
    <property type="project" value="UniProtKB-SubCell"/>
</dbReference>
<keyword evidence="5" id="KW-0677">Repeat</keyword>
<dbReference type="FunFam" id="1.10.220.150:FF:000011">
    <property type="entry name" value="Arf-GAP with dual PH domain-containing protein 1"/>
    <property type="match status" value="1"/>
</dbReference>
<dbReference type="InterPro" id="IPR001164">
    <property type="entry name" value="ArfGAP_dom"/>
</dbReference>
<keyword evidence="4" id="KW-0479">Metal-binding</keyword>
<dbReference type="Gene3D" id="2.30.29.30">
    <property type="entry name" value="Pleckstrin-homology domain (PH domain)/Phosphotyrosine-binding domain (PTB)"/>
    <property type="match status" value="2"/>
</dbReference>
<feature type="domain" description="PH" evidence="9">
    <location>
        <begin position="251"/>
        <end position="353"/>
    </location>
</feature>
<dbReference type="InterPro" id="IPR011993">
    <property type="entry name" value="PH-like_dom_sf"/>
</dbReference>
<evidence type="ECO:0000256" key="2">
    <source>
        <dbReference type="ARBA" id="ARBA00022468"/>
    </source>
</evidence>
<sequence>MADRNEKMVLELLKKPGNNVCADCGTKNPEWASYNIGIFVCTRCAGVHRSMGAHISKVKHLKLDRWEDSQLERMKEVGNNAARLRYEERVPPCYRRPVEDDPQVLVEQWIRAKYQREEFCHPERQGYVSGYMEGFLMKRGKEDSRYHPRKFVLSEADDTLKYHVKEKKDPKAVLRLSELNVAFAPQKTGNLNSLQLTFIKDGSTRHIYVYHDDPAVIVNWYMAIRCAKLHRLQVAYPSANESELVGHLTRDFTREGWLYKTGPRSSDAYKKRWFTLDNRKLMYHDDPLDAHPKGEIFLGHMLDGYSVRVGVPPGTRDQGFSFTLRTPERSYNLSAATDDDRDDWIQAIDSVLERPLTPQDSSIAARLVCKRASSSTLNIFSASINLMGSPRQRRSVTCDACANPI</sequence>
<gene>
    <name evidence="11" type="ORF">L798_11226</name>
</gene>